<name>A0A1B7KQF7_PARTM</name>
<dbReference type="InterPro" id="IPR018920">
    <property type="entry name" value="EssA/YueC"/>
</dbReference>
<organism evidence="9 10">
    <name type="scientific">Parageobacillus thermoglucosidasius</name>
    <name type="common">Geobacillus thermoglucosidasius</name>
    <dbReference type="NCBI Taxonomy" id="1426"/>
    <lineage>
        <taxon>Bacteria</taxon>
        <taxon>Bacillati</taxon>
        <taxon>Bacillota</taxon>
        <taxon>Bacilli</taxon>
        <taxon>Bacillales</taxon>
        <taxon>Anoxybacillaceae</taxon>
        <taxon>Parageobacillus</taxon>
    </lineage>
</organism>
<keyword evidence="6 7" id="KW-0472">Membrane</keyword>
<dbReference type="OrthoDB" id="2973493at2"/>
<feature type="chain" id="PRO_5039016397" evidence="8">
    <location>
        <begin position="21"/>
        <end position="163"/>
    </location>
</feature>
<dbReference type="NCBIfam" id="TIGR03927">
    <property type="entry name" value="T7SS_EssA_Firm"/>
    <property type="match status" value="1"/>
</dbReference>
<dbReference type="GO" id="GO:0005886">
    <property type="term" value="C:plasma membrane"/>
    <property type="evidence" value="ECO:0007669"/>
    <property type="project" value="UniProtKB-SubCell"/>
</dbReference>
<evidence type="ECO:0000313" key="9">
    <source>
        <dbReference type="EMBL" id="OAT72316.1"/>
    </source>
</evidence>
<accession>A0A1B7KQF7</accession>
<protein>
    <submittedName>
        <fullName evidence="9">Type VII secretion protein EssA</fullName>
    </submittedName>
</protein>
<feature type="transmembrane region" description="Helical" evidence="7">
    <location>
        <begin position="134"/>
        <end position="155"/>
    </location>
</feature>
<dbReference type="Pfam" id="PF10661">
    <property type="entry name" value="EssA"/>
    <property type="match status" value="1"/>
</dbReference>
<evidence type="ECO:0000256" key="6">
    <source>
        <dbReference type="ARBA" id="ARBA00023136"/>
    </source>
</evidence>
<keyword evidence="8" id="KW-0732">Signal</keyword>
<dbReference type="AlphaFoldDB" id="A0A1B7KQF7"/>
<comment type="similarity">
    <text evidence="2">Belongs to the EssA family.</text>
</comment>
<sequence>MKGRGRLVMFFFLFLCSVLAAMGVTVYAESDEWPEIEPNQYQRQDIELRTDYLHEESLLDEKGDLPETQTSLTFQRPASSFFEQTKAQLFLSEEKETNTIAAKAEKLGLFSFVEEQTVPSRQPLDETEQISSSFLPWLFGFFIFGFLIVIFTVIVPRMKKFVP</sequence>
<comment type="caution">
    <text evidence="9">The sequence shown here is derived from an EMBL/GenBank/DDBJ whole genome shotgun (WGS) entry which is preliminary data.</text>
</comment>
<dbReference type="EMBL" id="LXMA01000034">
    <property type="protein sequence ID" value="OAT72316.1"/>
    <property type="molecule type" value="Genomic_DNA"/>
</dbReference>
<evidence type="ECO:0000256" key="3">
    <source>
        <dbReference type="ARBA" id="ARBA00022475"/>
    </source>
</evidence>
<evidence type="ECO:0000256" key="8">
    <source>
        <dbReference type="SAM" id="SignalP"/>
    </source>
</evidence>
<evidence type="ECO:0000256" key="7">
    <source>
        <dbReference type="SAM" id="Phobius"/>
    </source>
</evidence>
<evidence type="ECO:0000313" key="10">
    <source>
        <dbReference type="Proteomes" id="UP000078290"/>
    </source>
</evidence>
<evidence type="ECO:0000256" key="4">
    <source>
        <dbReference type="ARBA" id="ARBA00022692"/>
    </source>
</evidence>
<evidence type="ECO:0000256" key="5">
    <source>
        <dbReference type="ARBA" id="ARBA00022989"/>
    </source>
</evidence>
<keyword evidence="3" id="KW-1003">Cell membrane</keyword>
<dbReference type="RefSeq" id="WP_064552104.1">
    <property type="nucleotide sequence ID" value="NZ_LXMA01000034.1"/>
</dbReference>
<keyword evidence="5 7" id="KW-1133">Transmembrane helix</keyword>
<dbReference type="Proteomes" id="UP000078290">
    <property type="component" value="Unassembled WGS sequence"/>
</dbReference>
<proteinExistence type="inferred from homology"/>
<evidence type="ECO:0000256" key="1">
    <source>
        <dbReference type="ARBA" id="ARBA00004162"/>
    </source>
</evidence>
<dbReference type="InterPro" id="IPR034026">
    <property type="entry name" value="EssA"/>
</dbReference>
<feature type="signal peptide" evidence="8">
    <location>
        <begin position="1"/>
        <end position="20"/>
    </location>
</feature>
<keyword evidence="4 7" id="KW-0812">Transmembrane</keyword>
<comment type="subcellular location">
    <subcellularLocation>
        <location evidence="1">Cell membrane</location>
        <topology evidence="1">Single-pass membrane protein</topology>
    </subcellularLocation>
</comment>
<reference evidence="10" key="1">
    <citation type="submission" date="2016-05" db="EMBL/GenBank/DDBJ databases">
        <authorList>
            <person name="Wang W."/>
            <person name="Zhu L."/>
        </authorList>
    </citation>
    <scope>NUCLEOTIDE SEQUENCE [LARGE SCALE GENOMIC DNA]</scope>
    <source>
        <strain evidence="10">W-2</strain>
    </source>
</reference>
<gene>
    <name evidence="9" type="ORF">A7K69_09280</name>
</gene>
<evidence type="ECO:0000256" key="2">
    <source>
        <dbReference type="ARBA" id="ARBA00008570"/>
    </source>
</evidence>